<accession>A0A7J7FGW3</accession>
<dbReference type="Gene3D" id="1.10.10.60">
    <property type="entry name" value="Homeodomain-like"/>
    <property type="match status" value="1"/>
</dbReference>
<dbReference type="PANTHER" id="PTHR47595">
    <property type="entry name" value="HEAT SHOCK 70 KDA PROTEIN 14"/>
    <property type="match status" value="1"/>
</dbReference>
<dbReference type="AlphaFoldDB" id="A0A7J7FGW3"/>
<dbReference type="FunFam" id="1.10.10.60:FF:000032">
    <property type="entry name" value="Zinc finger and SCAN domain-containing 20"/>
    <property type="match status" value="1"/>
</dbReference>
<dbReference type="EMBL" id="JACDTQ010000582">
    <property type="protein sequence ID" value="KAF5927305.1"/>
    <property type="molecule type" value="Genomic_DNA"/>
</dbReference>
<comment type="caution">
    <text evidence="3">The sequence shown here is derived from an EMBL/GenBank/DDBJ whole genome shotgun (WGS) entry which is preliminary data.</text>
</comment>
<dbReference type="PANTHER" id="PTHR47595:SF3">
    <property type="entry name" value="MYB_SANT-LIKE DNA-BINDING DOMAIN-CONTAINING PROTEIN"/>
    <property type="match status" value="1"/>
</dbReference>
<sequence>MDALICPQATTPVPEVAGSLLGQRDHDVELEEPQSGCWEQEEAMPAEAVLEGGAERWGRNLGRRAASLEGHSGAVTEDSEEEELGLEEVSESLGVHWGYEETKIFLGILGEPYIHEKLRTCHRNRQVYRIVAERLRECGFLRTLEQCRYRFKNLQTNYHKARSSHTLVTCPFYDKMDALMSPWALANTFDALEVAGGLLQNRGDSKENQKAMLEGVTGDGNEVEEEPRSLGAQALRGSPNGLLVPQPDGVSRLERSEELWSDNPWDFKEIQKTSCADLETRTENEENSSQDISEEVELPGALLERSQMDVSQYFNWKKDCETGNIKTLRPRAETCVRLMSAKNIAGHMGLTNATVWTPALRSFNAAVSVL</sequence>
<gene>
    <name evidence="3" type="ORF">HPG69_017782</name>
</gene>
<feature type="region of interest" description="Disordered" evidence="1">
    <location>
        <begin position="215"/>
        <end position="248"/>
    </location>
</feature>
<evidence type="ECO:0000313" key="3">
    <source>
        <dbReference type="EMBL" id="KAF5927305.1"/>
    </source>
</evidence>
<keyword evidence="4" id="KW-1185">Reference proteome</keyword>
<dbReference type="InterPro" id="IPR044822">
    <property type="entry name" value="Myb_DNA-bind_4"/>
</dbReference>
<dbReference type="Proteomes" id="UP000551758">
    <property type="component" value="Unassembled WGS sequence"/>
</dbReference>
<organism evidence="3 4">
    <name type="scientific">Diceros bicornis minor</name>
    <name type="common">South-central black rhinoceros</name>
    <dbReference type="NCBI Taxonomy" id="77932"/>
    <lineage>
        <taxon>Eukaryota</taxon>
        <taxon>Metazoa</taxon>
        <taxon>Chordata</taxon>
        <taxon>Craniata</taxon>
        <taxon>Vertebrata</taxon>
        <taxon>Euteleostomi</taxon>
        <taxon>Mammalia</taxon>
        <taxon>Eutheria</taxon>
        <taxon>Laurasiatheria</taxon>
        <taxon>Perissodactyla</taxon>
        <taxon>Rhinocerotidae</taxon>
        <taxon>Diceros</taxon>
    </lineage>
</organism>
<feature type="domain" description="Myb/SANT-like DNA-binding" evidence="2">
    <location>
        <begin position="95"/>
        <end position="179"/>
    </location>
</feature>
<evidence type="ECO:0000313" key="4">
    <source>
        <dbReference type="Proteomes" id="UP000551758"/>
    </source>
</evidence>
<evidence type="ECO:0000256" key="1">
    <source>
        <dbReference type="SAM" id="MobiDB-lite"/>
    </source>
</evidence>
<protein>
    <recommendedName>
        <fullName evidence="2">Myb/SANT-like DNA-binding domain-containing protein</fullName>
    </recommendedName>
</protein>
<proteinExistence type="predicted"/>
<dbReference type="Pfam" id="PF13837">
    <property type="entry name" value="Myb_DNA-bind_4"/>
    <property type="match status" value="1"/>
</dbReference>
<reference evidence="3 4" key="1">
    <citation type="journal article" date="2020" name="Mol. Biol. Evol.">
        <title>Interspecific Gene Flow and the Evolution of Specialization in Black and White Rhinoceros.</title>
        <authorList>
            <person name="Moodley Y."/>
            <person name="Westbury M.V."/>
            <person name="Russo I.M."/>
            <person name="Gopalakrishnan S."/>
            <person name="Rakotoarivelo A."/>
            <person name="Olsen R.A."/>
            <person name="Prost S."/>
            <person name="Tunstall T."/>
            <person name="Ryder O.A."/>
            <person name="Dalen L."/>
            <person name="Bruford M.W."/>
        </authorList>
    </citation>
    <scope>NUCLEOTIDE SEQUENCE [LARGE SCALE GENOMIC DNA]</scope>
    <source>
        <strain evidence="3">SBR-YM</strain>
        <tissue evidence="3">Skin</tissue>
    </source>
</reference>
<evidence type="ECO:0000259" key="2">
    <source>
        <dbReference type="Pfam" id="PF13837"/>
    </source>
</evidence>
<name>A0A7J7FGW3_DICBM</name>